<reference evidence="1" key="1">
    <citation type="submission" date="2021-06" db="EMBL/GenBank/DDBJ databases">
        <authorList>
            <person name="Kallberg Y."/>
            <person name="Tangrot J."/>
            <person name="Rosling A."/>
        </authorList>
    </citation>
    <scope>NUCLEOTIDE SEQUENCE</scope>
    <source>
        <strain evidence="1">IL203A</strain>
    </source>
</reference>
<evidence type="ECO:0000313" key="1">
    <source>
        <dbReference type="EMBL" id="CAG8737323.1"/>
    </source>
</evidence>
<sequence length="135" mass="15942">KDVVSRDFLPRFIIEIWKIEHAIFQQESVSPEPTKNNIPHNCSYYSETLTSIYDMMKHIKRNSKFELDLLKQENARLMAKIKELEQIAKEKDELEVRIAELEQITKLSQTENAKLKVEIAELNQSVKNIKKQNRT</sequence>
<comment type="caution">
    <text evidence="1">The sequence shown here is derived from an EMBL/GenBank/DDBJ whole genome shotgun (WGS) entry which is preliminary data.</text>
</comment>
<organism evidence="1 2">
    <name type="scientific">Dentiscutata heterogama</name>
    <dbReference type="NCBI Taxonomy" id="1316150"/>
    <lineage>
        <taxon>Eukaryota</taxon>
        <taxon>Fungi</taxon>
        <taxon>Fungi incertae sedis</taxon>
        <taxon>Mucoromycota</taxon>
        <taxon>Glomeromycotina</taxon>
        <taxon>Glomeromycetes</taxon>
        <taxon>Diversisporales</taxon>
        <taxon>Gigasporaceae</taxon>
        <taxon>Dentiscutata</taxon>
    </lineage>
</organism>
<protein>
    <submittedName>
        <fullName evidence="1">12410_t:CDS:1</fullName>
    </submittedName>
</protein>
<feature type="non-terminal residue" evidence="1">
    <location>
        <position position="1"/>
    </location>
</feature>
<accession>A0ACA9QBG7</accession>
<gene>
    <name evidence="1" type="ORF">DHETER_LOCUS13823</name>
</gene>
<dbReference type="Proteomes" id="UP000789702">
    <property type="component" value="Unassembled WGS sequence"/>
</dbReference>
<feature type="non-terminal residue" evidence="1">
    <location>
        <position position="135"/>
    </location>
</feature>
<keyword evidence="2" id="KW-1185">Reference proteome</keyword>
<name>A0ACA9QBG7_9GLOM</name>
<evidence type="ECO:0000313" key="2">
    <source>
        <dbReference type="Proteomes" id="UP000789702"/>
    </source>
</evidence>
<proteinExistence type="predicted"/>
<dbReference type="EMBL" id="CAJVPU010039560">
    <property type="protein sequence ID" value="CAG8737323.1"/>
    <property type="molecule type" value="Genomic_DNA"/>
</dbReference>